<dbReference type="GO" id="GO:0004497">
    <property type="term" value="F:monooxygenase activity"/>
    <property type="evidence" value="ECO:0007669"/>
    <property type="project" value="UniProtKB-KW"/>
</dbReference>
<dbReference type="InterPro" id="IPR036188">
    <property type="entry name" value="FAD/NAD-bd_sf"/>
</dbReference>
<protein>
    <recommendedName>
        <fullName evidence="6">FAD-binding domain-containing protein</fullName>
    </recommendedName>
</protein>
<dbReference type="AlphaFoldDB" id="A0A9P7YZZ0"/>
<proteinExistence type="inferred from homology"/>
<dbReference type="PANTHER" id="PTHR13789">
    <property type="entry name" value="MONOOXYGENASE"/>
    <property type="match status" value="1"/>
</dbReference>
<feature type="domain" description="FAD-binding" evidence="6">
    <location>
        <begin position="12"/>
        <end position="356"/>
    </location>
</feature>
<evidence type="ECO:0000256" key="3">
    <source>
        <dbReference type="ARBA" id="ARBA00022827"/>
    </source>
</evidence>
<dbReference type="PANTHER" id="PTHR13789:SF147">
    <property type="entry name" value="PUTATIVE (AFU_ORTHOLOGUE AFUA_2G01950)-RELATED"/>
    <property type="match status" value="1"/>
</dbReference>
<reference evidence="7" key="1">
    <citation type="journal article" date="2021" name="IMA Fungus">
        <title>Genomic characterization of three marine fungi, including Emericellopsis atlantica sp. nov. with signatures of a generalist lifestyle and marine biomass degradation.</title>
        <authorList>
            <person name="Hagestad O.C."/>
            <person name="Hou L."/>
            <person name="Andersen J.H."/>
            <person name="Hansen E.H."/>
            <person name="Altermark B."/>
            <person name="Li C."/>
            <person name="Kuhnert E."/>
            <person name="Cox R.J."/>
            <person name="Crous P.W."/>
            <person name="Spatafora J.W."/>
            <person name="Lail K."/>
            <person name="Amirebrahimi M."/>
            <person name="Lipzen A."/>
            <person name="Pangilinan J."/>
            <person name="Andreopoulos W."/>
            <person name="Hayes R.D."/>
            <person name="Ng V."/>
            <person name="Grigoriev I.V."/>
            <person name="Jackson S.A."/>
            <person name="Sutton T.D.S."/>
            <person name="Dobson A.D.W."/>
            <person name="Rama T."/>
        </authorList>
    </citation>
    <scope>NUCLEOTIDE SEQUENCE</scope>
    <source>
        <strain evidence="7">TRa3180A</strain>
    </source>
</reference>
<organism evidence="7 8">
    <name type="scientific">Calycina marina</name>
    <dbReference type="NCBI Taxonomy" id="1763456"/>
    <lineage>
        <taxon>Eukaryota</taxon>
        <taxon>Fungi</taxon>
        <taxon>Dikarya</taxon>
        <taxon>Ascomycota</taxon>
        <taxon>Pezizomycotina</taxon>
        <taxon>Leotiomycetes</taxon>
        <taxon>Helotiales</taxon>
        <taxon>Pezizellaceae</taxon>
        <taxon>Calycina</taxon>
    </lineage>
</organism>
<dbReference type="Gene3D" id="3.50.50.60">
    <property type="entry name" value="FAD/NAD(P)-binding domain"/>
    <property type="match status" value="1"/>
</dbReference>
<comment type="similarity">
    <text evidence="1">Belongs to the paxM FAD-dependent monooxygenase family.</text>
</comment>
<evidence type="ECO:0000256" key="4">
    <source>
        <dbReference type="ARBA" id="ARBA00023002"/>
    </source>
</evidence>
<evidence type="ECO:0000256" key="1">
    <source>
        <dbReference type="ARBA" id="ARBA00007992"/>
    </source>
</evidence>
<dbReference type="GO" id="GO:0071949">
    <property type="term" value="F:FAD binding"/>
    <property type="evidence" value="ECO:0007669"/>
    <property type="project" value="InterPro"/>
</dbReference>
<dbReference type="EMBL" id="MU254008">
    <property type="protein sequence ID" value="KAG9243079.1"/>
    <property type="molecule type" value="Genomic_DNA"/>
</dbReference>
<sequence>MASQAPVKLRFVIAGAGLGGLSASIGLAKAGHEVEIMEQSSQLREVGAGIQIPPNSTSVLKNLGVLREVEKYAVVPYSICMHRYSDGEVLSLQNLVPHCGKEYGSLYLLVHRADFHHILVTAAQAHGVKIRLNSTVKGVDFSKPGIELVSGEVVEGDVVIAADGLRSRCREALLGRRDSPILSGSLTYRVTLDPARLLEHDDLRDLIEYPEFHCWIGPHSHVVFYPMRVGELCNLVIVAPDNLQAFEDLAKANMSEIKDLMKDWEPRIQKLMGMATSTSKWRLQDNVELERWMSDQGTFTMLGDACHAMIPYLAQGAAQAVEDAGTLVALFENLSSKQDIPETLRSYEKLRKSRTSVLAKESADFRRLCQVGDGPEQLARDKLLHEVPVEGCPNRWADPVFQKWLWGHNVDDAVRLLKASDL</sequence>
<dbReference type="Pfam" id="PF01494">
    <property type="entry name" value="FAD_binding_3"/>
    <property type="match status" value="1"/>
</dbReference>
<evidence type="ECO:0000313" key="8">
    <source>
        <dbReference type="Proteomes" id="UP000887226"/>
    </source>
</evidence>
<evidence type="ECO:0000259" key="6">
    <source>
        <dbReference type="Pfam" id="PF01494"/>
    </source>
</evidence>
<keyword evidence="3" id="KW-0274">FAD</keyword>
<dbReference type="OrthoDB" id="16820at2759"/>
<dbReference type="FunFam" id="3.50.50.60:FF:000115">
    <property type="entry name" value="Salicylate hydroxylase, putative"/>
    <property type="match status" value="1"/>
</dbReference>
<keyword evidence="2" id="KW-0285">Flavoprotein</keyword>
<accession>A0A9P7YZZ0</accession>
<dbReference type="SUPFAM" id="SSF54373">
    <property type="entry name" value="FAD-linked reductases, C-terminal domain"/>
    <property type="match status" value="1"/>
</dbReference>
<evidence type="ECO:0000256" key="5">
    <source>
        <dbReference type="ARBA" id="ARBA00023033"/>
    </source>
</evidence>
<keyword evidence="5" id="KW-0503">Monooxygenase</keyword>
<name>A0A9P7YZZ0_9HELO</name>
<dbReference type="Proteomes" id="UP000887226">
    <property type="component" value="Unassembled WGS sequence"/>
</dbReference>
<keyword evidence="4" id="KW-0560">Oxidoreductase</keyword>
<dbReference type="SUPFAM" id="SSF51905">
    <property type="entry name" value="FAD/NAD(P)-binding domain"/>
    <property type="match status" value="1"/>
</dbReference>
<dbReference type="InterPro" id="IPR002938">
    <property type="entry name" value="FAD-bd"/>
</dbReference>
<dbReference type="PRINTS" id="PR00420">
    <property type="entry name" value="RNGMNOXGNASE"/>
</dbReference>
<evidence type="ECO:0000313" key="7">
    <source>
        <dbReference type="EMBL" id="KAG9243079.1"/>
    </source>
</evidence>
<comment type="caution">
    <text evidence="7">The sequence shown here is derived from an EMBL/GenBank/DDBJ whole genome shotgun (WGS) entry which is preliminary data.</text>
</comment>
<keyword evidence="8" id="KW-1185">Reference proteome</keyword>
<evidence type="ECO:0000256" key="2">
    <source>
        <dbReference type="ARBA" id="ARBA00022630"/>
    </source>
</evidence>
<gene>
    <name evidence="7" type="ORF">BJ878DRAFT_543643</name>
</gene>
<dbReference type="InterPro" id="IPR050493">
    <property type="entry name" value="FAD-dep_Monooxygenase_BioMet"/>
</dbReference>